<dbReference type="InterPro" id="IPR058624">
    <property type="entry name" value="MdtA-like_HH"/>
</dbReference>
<dbReference type="InterPro" id="IPR058626">
    <property type="entry name" value="MdtA-like_b-barrel"/>
</dbReference>
<dbReference type="InterPro" id="IPR006143">
    <property type="entry name" value="RND_pump_MFP"/>
</dbReference>
<dbReference type="GO" id="GO:1990281">
    <property type="term" value="C:efflux pump complex"/>
    <property type="evidence" value="ECO:0007669"/>
    <property type="project" value="TreeGrafter"/>
</dbReference>
<evidence type="ECO:0000256" key="2">
    <source>
        <dbReference type="ARBA" id="ARBA00009477"/>
    </source>
</evidence>
<dbReference type="Pfam" id="PF25876">
    <property type="entry name" value="HH_MFP_RND"/>
    <property type="match status" value="1"/>
</dbReference>
<evidence type="ECO:0000259" key="8">
    <source>
        <dbReference type="Pfam" id="PF25944"/>
    </source>
</evidence>
<dbReference type="GO" id="GO:0015562">
    <property type="term" value="F:efflux transmembrane transporter activity"/>
    <property type="evidence" value="ECO:0007669"/>
    <property type="project" value="TreeGrafter"/>
</dbReference>
<proteinExistence type="inferred from homology"/>
<dbReference type="InterPro" id="IPR058637">
    <property type="entry name" value="YknX-like_C"/>
</dbReference>
<name>A0A4Q8L8C4_9GAMM</name>
<dbReference type="InterPro" id="IPR058625">
    <property type="entry name" value="MdtA-like_BSH"/>
</dbReference>
<comment type="subcellular location">
    <subcellularLocation>
        <location evidence="1">Cell membrane</location>
    </subcellularLocation>
</comment>
<gene>
    <name evidence="11" type="ORF">EA655_06920</name>
    <name evidence="10" type="ORF">EA660_12180</name>
</gene>
<dbReference type="PANTHER" id="PTHR30469:SF12">
    <property type="entry name" value="MULTIDRUG RESISTANCE PROTEIN MDTA"/>
    <property type="match status" value="1"/>
</dbReference>
<feature type="domain" description="Multidrug resistance protein MdtA-like beta-barrel" evidence="8">
    <location>
        <begin position="172"/>
        <end position="254"/>
    </location>
</feature>
<evidence type="ECO:0000313" key="13">
    <source>
        <dbReference type="Proteomes" id="UP000294164"/>
    </source>
</evidence>
<accession>A0A4Q8L8C4</accession>
<dbReference type="NCBIfam" id="TIGR01730">
    <property type="entry name" value="RND_mfp"/>
    <property type="match status" value="1"/>
</dbReference>
<dbReference type="Gene3D" id="2.40.30.170">
    <property type="match status" value="1"/>
</dbReference>
<feature type="domain" description="YknX-like C-terminal permuted SH3-like" evidence="9">
    <location>
        <begin position="260"/>
        <end position="328"/>
    </location>
</feature>
<organism evidence="10 12">
    <name type="scientific">Pseudoxanthomonas winnipegensis</name>
    <dbReference type="NCBI Taxonomy" id="2480810"/>
    <lineage>
        <taxon>Bacteria</taxon>
        <taxon>Pseudomonadati</taxon>
        <taxon>Pseudomonadota</taxon>
        <taxon>Gammaproteobacteria</taxon>
        <taxon>Lysobacterales</taxon>
        <taxon>Lysobacteraceae</taxon>
        <taxon>Pseudoxanthomonas</taxon>
    </lineage>
</organism>
<evidence type="ECO:0000256" key="3">
    <source>
        <dbReference type="ARBA" id="ARBA00022475"/>
    </source>
</evidence>
<sequence length="336" mass="35622">MRTTAIAVRDVPVFLNAVGTVTPSTTVIVRAQVQGTLASINFREGQVVARGDLLATIDDRALRAQLQTAEGALLRDRAQLANARRDLDRTRALVDIGSASRQQLDTQETAVQQAEGIVKADSGSVDNLRVQLSYTRITAPIDGVVGLRAVDLGNLVQSGDANGVATLTSVSPTTVKFALSIDQMSRVLNARRQGPVRVDALGRDGGDVLAEGSLEAIDNRVDAATGTVMLRAQFNDAAHRLFPNQFVSARVHLQTLENAMVVPLSAIRYGNQGAYVFMIKDDKAHLQNVTMGPTLDSQSVVVADALKPGMQIAVDGIDALEDGVAVRVVAPAQAGR</sequence>
<keyword evidence="3" id="KW-1003">Cell membrane</keyword>
<dbReference type="Gene3D" id="1.10.287.470">
    <property type="entry name" value="Helix hairpin bin"/>
    <property type="match status" value="1"/>
</dbReference>
<dbReference type="Gene3D" id="2.40.50.100">
    <property type="match status" value="1"/>
</dbReference>
<dbReference type="Gene3D" id="2.40.420.20">
    <property type="match status" value="1"/>
</dbReference>
<dbReference type="OrthoDB" id="9783047at2"/>
<dbReference type="EMBL" id="SHMC01000004">
    <property type="protein sequence ID" value="TAA24479.1"/>
    <property type="molecule type" value="Genomic_DNA"/>
</dbReference>
<dbReference type="Pfam" id="PF25989">
    <property type="entry name" value="YknX_C"/>
    <property type="match status" value="1"/>
</dbReference>
<feature type="domain" description="Multidrug resistance protein MdtA-like barrel-sandwich hybrid" evidence="7">
    <location>
        <begin position="26"/>
        <end position="167"/>
    </location>
</feature>
<evidence type="ECO:0000256" key="1">
    <source>
        <dbReference type="ARBA" id="ARBA00004236"/>
    </source>
</evidence>
<evidence type="ECO:0000256" key="4">
    <source>
        <dbReference type="ARBA" id="ARBA00022519"/>
    </source>
</evidence>
<dbReference type="Proteomes" id="UP000292627">
    <property type="component" value="Unassembled WGS sequence"/>
</dbReference>
<evidence type="ECO:0000259" key="7">
    <source>
        <dbReference type="Pfam" id="PF25917"/>
    </source>
</evidence>
<dbReference type="Pfam" id="PF25917">
    <property type="entry name" value="BSH_RND"/>
    <property type="match status" value="1"/>
</dbReference>
<evidence type="ECO:0000313" key="10">
    <source>
        <dbReference type="EMBL" id="TAA24479.1"/>
    </source>
</evidence>
<dbReference type="RefSeq" id="WP_014646134.1">
    <property type="nucleotide sequence ID" value="NZ_SHMC01000004.1"/>
</dbReference>
<evidence type="ECO:0000259" key="9">
    <source>
        <dbReference type="Pfam" id="PF25989"/>
    </source>
</evidence>
<keyword evidence="4" id="KW-0997">Cell inner membrane</keyword>
<evidence type="ECO:0000313" key="12">
    <source>
        <dbReference type="Proteomes" id="UP000292627"/>
    </source>
</evidence>
<dbReference type="SUPFAM" id="SSF111369">
    <property type="entry name" value="HlyD-like secretion proteins"/>
    <property type="match status" value="1"/>
</dbReference>
<comment type="caution">
    <text evidence="10">The sequence shown here is derived from an EMBL/GenBank/DDBJ whole genome shotgun (WGS) entry which is preliminary data.</text>
</comment>
<feature type="domain" description="Multidrug resistance protein MdtA-like alpha-helical hairpin" evidence="6">
    <location>
        <begin position="65"/>
        <end position="135"/>
    </location>
</feature>
<protein>
    <submittedName>
        <fullName evidence="10">Efflux RND transporter periplasmic adaptor subunit</fullName>
    </submittedName>
</protein>
<dbReference type="PANTHER" id="PTHR30469">
    <property type="entry name" value="MULTIDRUG RESISTANCE PROTEIN MDTA"/>
    <property type="match status" value="1"/>
</dbReference>
<keyword evidence="5" id="KW-0472">Membrane</keyword>
<dbReference type="Pfam" id="PF25944">
    <property type="entry name" value="Beta-barrel_RND"/>
    <property type="match status" value="1"/>
</dbReference>
<evidence type="ECO:0000313" key="11">
    <source>
        <dbReference type="EMBL" id="TAA44655.1"/>
    </source>
</evidence>
<dbReference type="AlphaFoldDB" id="A0A4Q8L8C4"/>
<dbReference type="Proteomes" id="UP000294164">
    <property type="component" value="Unassembled WGS sequence"/>
</dbReference>
<accession>A0A4Q8M6P2</accession>
<dbReference type="EMBL" id="SHMG01000003">
    <property type="protein sequence ID" value="TAA44655.1"/>
    <property type="molecule type" value="Genomic_DNA"/>
</dbReference>
<evidence type="ECO:0000259" key="6">
    <source>
        <dbReference type="Pfam" id="PF25876"/>
    </source>
</evidence>
<comment type="similarity">
    <text evidence="2">Belongs to the membrane fusion protein (MFP) (TC 8.A.1) family.</text>
</comment>
<reference evidence="12 13" key="1">
    <citation type="submission" date="2019-02" db="EMBL/GenBank/DDBJ databases">
        <title>WGS of Pseudoxanthomonas species novum from clinical isolates.</title>
        <authorList>
            <person name="Bernier A.-M."/>
            <person name="Bernard K."/>
            <person name="Vachon A."/>
        </authorList>
    </citation>
    <scope>NUCLEOTIDE SEQUENCE [LARGE SCALE GENOMIC DNA]</scope>
    <source>
        <strain evidence="11 13">NML130969</strain>
        <strain evidence="10 12">NML171200</strain>
    </source>
</reference>
<evidence type="ECO:0000256" key="5">
    <source>
        <dbReference type="ARBA" id="ARBA00023136"/>
    </source>
</evidence>